<dbReference type="GO" id="GO:0035438">
    <property type="term" value="F:cyclic-di-GMP binding"/>
    <property type="evidence" value="ECO:0007669"/>
    <property type="project" value="InterPro"/>
</dbReference>
<evidence type="ECO:0000313" key="4">
    <source>
        <dbReference type="Proteomes" id="UP000199527"/>
    </source>
</evidence>
<organism evidence="3 4">
    <name type="scientific">Ferrimonas sediminum</name>
    <dbReference type="NCBI Taxonomy" id="718193"/>
    <lineage>
        <taxon>Bacteria</taxon>
        <taxon>Pseudomonadati</taxon>
        <taxon>Pseudomonadota</taxon>
        <taxon>Gammaproteobacteria</taxon>
        <taxon>Alteromonadales</taxon>
        <taxon>Ferrimonadaceae</taxon>
        <taxon>Ferrimonas</taxon>
    </lineage>
</organism>
<feature type="domain" description="PilZ" evidence="2">
    <location>
        <begin position="3"/>
        <end position="99"/>
    </location>
</feature>
<gene>
    <name evidence="3" type="ORF">SAMN04488540_10462</name>
</gene>
<accession>A0A1G8PSK5</accession>
<dbReference type="AlphaFoldDB" id="A0A1G8PSK5"/>
<proteinExistence type="predicted"/>
<comment type="function">
    <text evidence="1">Binds the second messenger bis-(3'-5') cyclic dimeric guanosine monophosphate (c-di-GMP). Can bind two c-di-GMP molecules per monomer. May play a role in bacterial second-messenger regulated processes. Binding to c-di-GMP induces a conformational change of the C- and N-termini resulting in the exposure of a highly negative surface on one side of the protein to a possible effector protein.</text>
</comment>
<dbReference type="OrthoDB" id="5298508at2"/>
<keyword evidence="1" id="KW-0547">Nucleotide-binding</keyword>
<comment type="subunit">
    <text evidence="1">Monomer in both c-di-GMP-bound and free forms.</text>
</comment>
<name>A0A1G8PSK5_9GAMM</name>
<dbReference type="SUPFAM" id="SSF141371">
    <property type="entry name" value="PilZ domain-like"/>
    <property type="match status" value="1"/>
</dbReference>
<evidence type="ECO:0000313" key="3">
    <source>
        <dbReference type="EMBL" id="SDI95256.1"/>
    </source>
</evidence>
<dbReference type="PIRSF" id="PIRSF028141">
    <property type="entry name" value="C-di-GMP_BP_PA4608"/>
    <property type="match status" value="1"/>
</dbReference>
<keyword evidence="1" id="KW-0973">c-di-GMP</keyword>
<protein>
    <recommendedName>
        <fullName evidence="1">Cyclic diguanosine monophosphate-binding protein</fullName>
        <shortName evidence="1">c-di-GMP-binding protein</shortName>
    </recommendedName>
    <alternativeName>
        <fullName evidence="1">Pilz domain-containing protein</fullName>
    </alternativeName>
</protein>
<sequence>MEERRHFTRVQFMGPALLWQGQRQWSTRVLDLSLHGILLARPEGMTVALNQPMTVHVPLSDTITIKMQAEILRINAQSLGLVWNNINVDSLIHLRRLIELHSPSSIDKELEELWMEI</sequence>
<evidence type="ECO:0000256" key="1">
    <source>
        <dbReference type="PIRNR" id="PIRNR028141"/>
    </source>
</evidence>
<dbReference type="InterPro" id="IPR009875">
    <property type="entry name" value="PilZ_domain"/>
</dbReference>
<dbReference type="Gene3D" id="2.40.10.220">
    <property type="entry name" value="predicted glycosyltransferase like domains"/>
    <property type="match status" value="1"/>
</dbReference>
<dbReference type="Proteomes" id="UP000199527">
    <property type="component" value="Unassembled WGS sequence"/>
</dbReference>
<dbReference type="Pfam" id="PF07238">
    <property type="entry name" value="PilZ"/>
    <property type="match status" value="1"/>
</dbReference>
<dbReference type="InterPro" id="IPR027021">
    <property type="entry name" value="C-di-GMP_BP_PA4608"/>
</dbReference>
<reference evidence="4" key="1">
    <citation type="submission" date="2016-10" db="EMBL/GenBank/DDBJ databases">
        <authorList>
            <person name="Varghese N."/>
            <person name="Submissions S."/>
        </authorList>
    </citation>
    <scope>NUCLEOTIDE SEQUENCE [LARGE SCALE GENOMIC DNA]</scope>
    <source>
        <strain evidence="4">DSM 23317</strain>
    </source>
</reference>
<dbReference type="RefSeq" id="WP_090363652.1">
    <property type="nucleotide sequence ID" value="NZ_FNEM01000004.1"/>
</dbReference>
<dbReference type="EMBL" id="FNEM01000004">
    <property type="protein sequence ID" value="SDI95256.1"/>
    <property type="molecule type" value="Genomic_DNA"/>
</dbReference>
<keyword evidence="4" id="KW-1185">Reference proteome</keyword>
<evidence type="ECO:0000259" key="2">
    <source>
        <dbReference type="Pfam" id="PF07238"/>
    </source>
</evidence>